<sequence length="239" mass="27485">MADSENSRTLPAITRREENFENGAIEKLPYVIDRRNLLPVAARFLSARIADPNGPRRASGPTPVREMWPRWYARHKQLLEATRFRQKLEAEMLEQAGGFPVAELQIVGSNQPVVVHSFAELNRLTQVDADQLSRSRTELRQRRKQWKKADKHLGYSDAVTLEQELARHLGILGRVMWITRPSCLIEITAKFHCLIVTHDPGLKLEEAPWPELRTMLRDLMRMEERAGETRACRSSLEAS</sequence>
<dbReference type="AlphaFoldDB" id="A0AAW4FNU7"/>
<proteinExistence type="predicted"/>
<dbReference type="EMBL" id="WXFA01000012">
    <property type="protein sequence ID" value="MBM3092995.1"/>
    <property type="molecule type" value="Genomic_DNA"/>
</dbReference>
<name>A0AAW4FNU7_9HYPH</name>
<dbReference type="Proteomes" id="UP000744980">
    <property type="component" value="Unassembled WGS sequence"/>
</dbReference>
<reference evidence="1 2" key="1">
    <citation type="submission" date="2020-01" db="EMBL/GenBank/DDBJ databases">
        <title>Draft genome assembly of Ensifer adhaerens T173.</title>
        <authorList>
            <person name="Craig J.E."/>
            <person name="Stinchcombe J.R."/>
        </authorList>
    </citation>
    <scope>NUCLEOTIDE SEQUENCE [LARGE SCALE GENOMIC DNA]</scope>
    <source>
        <strain evidence="1 2">T173</strain>
    </source>
</reference>
<evidence type="ECO:0000313" key="2">
    <source>
        <dbReference type="Proteomes" id="UP000744980"/>
    </source>
</evidence>
<accession>A0AAW4FNU7</accession>
<organism evidence="1 2">
    <name type="scientific">Ensifer canadensis</name>
    <dbReference type="NCBI Taxonomy" id="555315"/>
    <lineage>
        <taxon>Bacteria</taxon>
        <taxon>Pseudomonadati</taxon>
        <taxon>Pseudomonadota</taxon>
        <taxon>Alphaproteobacteria</taxon>
        <taxon>Hyphomicrobiales</taxon>
        <taxon>Rhizobiaceae</taxon>
        <taxon>Sinorhizobium/Ensifer group</taxon>
        <taxon>Ensifer</taxon>
    </lineage>
</organism>
<keyword evidence="2" id="KW-1185">Reference proteome</keyword>
<evidence type="ECO:0000313" key="1">
    <source>
        <dbReference type="EMBL" id="MBM3092995.1"/>
    </source>
</evidence>
<dbReference type="RefSeq" id="WP_225906364.1">
    <property type="nucleotide sequence ID" value="NZ_CP083374.1"/>
</dbReference>
<comment type="caution">
    <text evidence="1">The sequence shown here is derived from an EMBL/GenBank/DDBJ whole genome shotgun (WGS) entry which is preliminary data.</text>
</comment>
<gene>
    <name evidence="1" type="ORF">GFB56_19640</name>
</gene>
<protein>
    <submittedName>
        <fullName evidence="1">Uncharacterized protein</fullName>
    </submittedName>
</protein>